<dbReference type="EMBL" id="KN819791">
    <property type="protein sequence ID" value="KIJ07769.1"/>
    <property type="molecule type" value="Genomic_DNA"/>
</dbReference>
<feature type="region of interest" description="Disordered" evidence="1">
    <location>
        <begin position="167"/>
        <end position="232"/>
    </location>
</feature>
<evidence type="ECO:0000256" key="1">
    <source>
        <dbReference type="SAM" id="MobiDB-lite"/>
    </source>
</evidence>
<sequence length="232" mass="25673">MLASLDSLEERFRRVEEASERAFDAEPVPSQSELVNPFAAESRKRHHGRKKSVSVSRFGQSHDEQTAGSSHSLVPSPLCAVASKSTLYHTLVNPRSFESLISEGLEDEARSEDNRHVTQVERITGRQTFPKTVGAMLPRRLSRTQSQTMYVPSKRNVAISISVEKTTANDAPHTPPDSMTSTAYAAKPLRSRASTIDIPPSQSSGGGLMERAKDFARKLRRKSRADPPKGYR</sequence>
<dbReference type="HOGENOM" id="CLU_093915_0_0_1"/>
<evidence type="ECO:0000313" key="2">
    <source>
        <dbReference type="EMBL" id="KIJ07769.1"/>
    </source>
</evidence>
<accession>A0A0C9SNE2</accession>
<dbReference type="Proteomes" id="UP000053647">
    <property type="component" value="Unassembled WGS sequence"/>
</dbReference>
<protein>
    <submittedName>
        <fullName evidence="2">Uncharacterized protein</fullName>
    </submittedName>
</protein>
<reference evidence="2 3" key="1">
    <citation type="submission" date="2014-06" db="EMBL/GenBank/DDBJ databases">
        <authorList>
            <consortium name="DOE Joint Genome Institute"/>
            <person name="Kuo A."/>
            <person name="Kohler A."/>
            <person name="Nagy L.G."/>
            <person name="Floudas D."/>
            <person name="Copeland A."/>
            <person name="Barry K.W."/>
            <person name="Cichocki N."/>
            <person name="Veneault-Fourrey C."/>
            <person name="LaButti K."/>
            <person name="Lindquist E.A."/>
            <person name="Lipzen A."/>
            <person name="Lundell T."/>
            <person name="Morin E."/>
            <person name="Murat C."/>
            <person name="Sun H."/>
            <person name="Tunlid A."/>
            <person name="Henrissat B."/>
            <person name="Grigoriev I.V."/>
            <person name="Hibbett D.S."/>
            <person name="Martin F."/>
            <person name="Nordberg H.P."/>
            <person name="Cantor M.N."/>
            <person name="Hua S.X."/>
        </authorList>
    </citation>
    <scope>NUCLEOTIDE SEQUENCE [LARGE SCALE GENOMIC DNA]</scope>
    <source>
        <strain evidence="2 3">ATCC 200175</strain>
    </source>
</reference>
<gene>
    <name evidence="2" type="ORF">PAXINDRAFT_158315</name>
</gene>
<evidence type="ECO:0000313" key="3">
    <source>
        <dbReference type="Proteomes" id="UP000053647"/>
    </source>
</evidence>
<feature type="region of interest" description="Disordered" evidence="1">
    <location>
        <begin position="16"/>
        <end position="75"/>
    </location>
</feature>
<reference evidence="3" key="2">
    <citation type="submission" date="2015-01" db="EMBL/GenBank/DDBJ databases">
        <title>Evolutionary Origins and Diversification of the Mycorrhizal Mutualists.</title>
        <authorList>
            <consortium name="DOE Joint Genome Institute"/>
            <consortium name="Mycorrhizal Genomics Consortium"/>
            <person name="Kohler A."/>
            <person name="Kuo A."/>
            <person name="Nagy L.G."/>
            <person name="Floudas D."/>
            <person name="Copeland A."/>
            <person name="Barry K.W."/>
            <person name="Cichocki N."/>
            <person name="Veneault-Fourrey C."/>
            <person name="LaButti K."/>
            <person name="Lindquist E.A."/>
            <person name="Lipzen A."/>
            <person name="Lundell T."/>
            <person name="Morin E."/>
            <person name="Murat C."/>
            <person name="Riley R."/>
            <person name="Ohm R."/>
            <person name="Sun H."/>
            <person name="Tunlid A."/>
            <person name="Henrissat B."/>
            <person name="Grigoriev I.V."/>
            <person name="Hibbett D.S."/>
            <person name="Martin F."/>
        </authorList>
    </citation>
    <scope>NUCLEOTIDE SEQUENCE [LARGE SCALE GENOMIC DNA]</scope>
    <source>
        <strain evidence="3">ATCC 200175</strain>
    </source>
</reference>
<proteinExistence type="predicted"/>
<name>A0A0C9SNE2_PAXIN</name>
<dbReference type="OrthoDB" id="3191896at2759"/>
<keyword evidence="3" id="KW-1185">Reference proteome</keyword>
<feature type="compositionally biased region" description="Basic residues" evidence="1">
    <location>
        <begin position="43"/>
        <end position="52"/>
    </location>
</feature>
<dbReference type="AlphaFoldDB" id="A0A0C9SNE2"/>
<organism evidence="2 3">
    <name type="scientific">Paxillus involutus ATCC 200175</name>
    <dbReference type="NCBI Taxonomy" id="664439"/>
    <lineage>
        <taxon>Eukaryota</taxon>
        <taxon>Fungi</taxon>
        <taxon>Dikarya</taxon>
        <taxon>Basidiomycota</taxon>
        <taxon>Agaricomycotina</taxon>
        <taxon>Agaricomycetes</taxon>
        <taxon>Agaricomycetidae</taxon>
        <taxon>Boletales</taxon>
        <taxon>Paxilineae</taxon>
        <taxon>Paxillaceae</taxon>
        <taxon>Paxillus</taxon>
    </lineage>
</organism>